<sequence>MIIEKKDNFHLDEDVVPGALKPLMEEFQDFILLRNTYHAAIREVSTKLEILDDEFQVRYDYNPIHHMECRLKSPRSLFEKLERKGLEIEIASIYQITDMAGIRVICNYIDDVYAVASLLLKQDDIKLIRRRDYIKEPKESGYRSLHLVVEIPVFLSDKTEMVPVEIQLRTIAMDTWASLEHELKYKRSGGITPEMEEELKDCANAMAEVDRRMEEIHKAL</sequence>
<dbReference type="SUPFAM" id="SSF81301">
    <property type="entry name" value="Nucleotidyltransferase"/>
    <property type="match status" value="1"/>
</dbReference>
<dbReference type="Gene3D" id="3.30.460.10">
    <property type="entry name" value="Beta Polymerase, domain 2"/>
    <property type="match status" value="1"/>
</dbReference>
<dbReference type="PANTHER" id="PTHR47837:SF2">
    <property type="entry name" value="GTP PYROPHOSPHOKINASE YWAC"/>
    <property type="match status" value="1"/>
</dbReference>
<comment type="pathway">
    <text evidence="1">Purine metabolism; ppGpp biosynthesis; ppGpp from GTP: step 1/2.</text>
</comment>
<dbReference type="InterPro" id="IPR052366">
    <property type="entry name" value="GTP_Pyrophosphokinase"/>
</dbReference>
<dbReference type="EMBL" id="JACRYT010000018">
    <property type="protein sequence ID" value="MBC6680734.1"/>
    <property type="molecule type" value="Genomic_DNA"/>
</dbReference>
<keyword evidence="4" id="KW-1185">Reference proteome</keyword>
<organism evidence="3 4">
    <name type="scientific">Zhenpiania hominis</name>
    <dbReference type="NCBI Taxonomy" id="2763644"/>
    <lineage>
        <taxon>Bacteria</taxon>
        <taxon>Bacillati</taxon>
        <taxon>Bacillota</taxon>
        <taxon>Clostridia</taxon>
        <taxon>Peptostreptococcales</taxon>
        <taxon>Anaerovoracaceae</taxon>
        <taxon>Zhenpiania</taxon>
    </lineage>
</organism>
<feature type="domain" description="RelA/SpoT" evidence="2">
    <location>
        <begin position="69"/>
        <end position="191"/>
    </location>
</feature>
<evidence type="ECO:0000313" key="4">
    <source>
        <dbReference type="Proteomes" id="UP000602647"/>
    </source>
</evidence>
<gene>
    <name evidence="3" type="ORF">H9L42_12970</name>
</gene>
<dbReference type="InterPro" id="IPR007685">
    <property type="entry name" value="RelA_SpoT"/>
</dbReference>
<proteinExistence type="predicted"/>
<dbReference type="PANTHER" id="PTHR47837">
    <property type="entry name" value="GTP PYROPHOSPHOKINASE YJBM"/>
    <property type="match status" value="1"/>
</dbReference>
<reference evidence="3" key="1">
    <citation type="submission" date="2020-08" db="EMBL/GenBank/DDBJ databases">
        <title>Genome public.</title>
        <authorList>
            <person name="Liu C."/>
            <person name="Sun Q."/>
        </authorList>
    </citation>
    <scope>NUCLEOTIDE SEQUENCE</scope>
    <source>
        <strain evidence="3">BX12</strain>
    </source>
</reference>
<evidence type="ECO:0000313" key="3">
    <source>
        <dbReference type="EMBL" id="MBC6680734.1"/>
    </source>
</evidence>
<dbReference type="RefSeq" id="WP_187303832.1">
    <property type="nucleotide sequence ID" value="NZ_CBCTON010000007.1"/>
</dbReference>
<dbReference type="CDD" id="cd05399">
    <property type="entry name" value="NT_Rel-Spo_like"/>
    <property type="match status" value="1"/>
</dbReference>
<dbReference type="InterPro" id="IPR043519">
    <property type="entry name" value="NT_sf"/>
</dbReference>
<evidence type="ECO:0000259" key="2">
    <source>
        <dbReference type="SMART" id="SM00954"/>
    </source>
</evidence>
<name>A0A923NPI7_9FIRM</name>
<dbReference type="Gene3D" id="1.10.287.860">
    <property type="entry name" value="Nucleotidyltransferase"/>
    <property type="match status" value="1"/>
</dbReference>
<dbReference type="AlphaFoldDB" id="A0A923NPI7"/>
<dbReference type="Pfam" id="PF04607">
    <property type="entry name" value="RelA_SpoT"/>
    <property type="match status" value="1"/>
</dbReference>
<dbReference type="GO" id="GO:0015969">
    <property type="term" value="P:guanosine tetraphosphate metabolic process"/>
    <property type="evidence" value="ECO:0007669"/>
    <property type="project" value="InterPro"/>
</dbReference>
<protein>
    <submittedName>
        <fullName evidence="3">GTP pyrophosphokinase family protein</fullName>
    </submittedName>
</protein>
<accession>A0A923NPI7</accession>
<comment type="caution">
    <text evidence="3">The sequence shown here is derived from an EMBL/GenBank/DDBJ whole genome shotgun (WGS) entry which is preliminary data.</text>
</comment>
<dbReference type="SMART" id="SM00954">
    <property type="entry name" value="RelA_SpoT"/>
    <property type="match status" value="1"/>
</dbReference>
<dbReference type="Proteomes" id="UP000602647">
    <property type="component" value="Unassembled WGS sequence"/>
</dbReference>
<evidence type="ECO:0000256" key="1">
    <source>
        <dbReference type="ARBA" id="ARBA00004976"/>
    </source>
</evidence>